<feature type="signal peptide" evidence="1">
    <location>
        <begin position="1"/>
        <end position="18"/>
    </location>
</feature>
<reference evidence="2" key="1">
    <citation type="submission" date="2018-01" db="EMBL/GenBank/DDBJ databases">
        <title>An insight into the sialome of Amazonian anophelines.</title>
        <authorList>
            <person name="Ribeiro J.M."/>
            <person name="Scarpassa V."/>
            <person name="Calvo E."/>
        </authorList>
    </citation>
    <scope>NUCLEOTIDE SEQUENCE</scope>
    <source>
        <tissue evidence="2">Salivary glands</tissue>
    </source>
</reference>
<evidence type="ECO:0000313" key="2">
    <source>
        <dbReference type="EMBL" id="MBW30458.1"/>
    </source>
</evidence>
<sequence>MFSLSLFLFLSMLFVVLKYKFGLTCSRATHDACSLLHTLLRSICLKTWGDEGDVLNSSPPILPGDAADQGPPFLTFG</sequence>
<evidence type="ECO:0000256" key="1">
    <source>
        <dbReference type="SAM" id="SignalP"/>
    </source>
</evidence>
<organism evidence="2">
    <name type="scientific">Anopheles braziliensis</name>
    <dbReference type="NCBI Taxonomy" id="58242"/>
    <lineage>
        <taxon>Eukaryota</taxon>
        <taxon>Metazoa</taxon>
        <taxon>Ecdysozoa</taxon>
        <taxon>Arthropoda</taxon>
        <taxon>Hexapoda</taxon>
        <taxon>Insecta</taxon>
        <taxon>Pterygota</taxon>
        <taxon>Neoptera</taxon>
        <taxon>Endopterygota</taxon>
        <taxon>Diptera</taxon>
        <taxon>Nematocera</taxon>
        <taxon>Culicoidea</taxon>
        <taxon>Culicidae</taxon>
        <taxon>Anophelinae</taxon>
        <taxon>Anopheles</taxon>
    </lineage>
</organism>
<protein>
    <submittedName>
        <fullName evidence="2">Putative secreted peptide</fullName>
    </submittedName>
</protein>
<keyword evidence="1" id="KW-0732">Signal</keyword>
<proteinExistence type="predicted"/>
<name>A0A2M3ZPY8_9DIPT</name>
<feature type="chain" id="PRO_5014746771" evidence="1">
    <location>
        <begin position="19"/>
        <end position="77"/>
    </location>
</feature>
<dbReference type="EMBL" id="GGFM01009707">
    <property type="protein sequence ID" value="MBW30458.1"/>
    <property type="molecule type" value="Transcribed_RNA"/>
</dbReference>
<accession>A0A2M3ZPY8</accession>
<dbReference type="AlphaFoldDB" id="A0A2M3ZPY8"/>